<reference evidence="4" key="3">
    <citation type="submission" date="2025-04" db="UniProtKB">
        <authorList>
            <consortium name="RefSeq"/>
        </authorList>
    </citation>
    <scope>IDENTIFICATION</scope>
    <source>
        <strain evidence="4">CBS 304.34</strain>
    </source>
</reference>
<evidence type="ECO:0000313" key="4">
    <source>
        <dbReference type="RefSeq" id="XP_033579036.1"/>
    </source>
</evidence>
<dbReference type="PANTHER" id="PTHR18898">
    <property type="entry name" value="NUCLEOPROTEIN TPR-RELATED"/>
    <property type="match status" value="1"/>
</dbReference>
<dbReference type="AlphaFoldDB" id="A0A6A6YT26"/>
<feature type="non-terminal residue" evidence="2">
    <location>
        <position position="145"/>
    </location>
</feature>
<name>A0A6A6YT26_9PEZI</name>
<accession>A0A6A6YT26</accession>
<reference evidence="2 4" key="1">
    <citation type="journal article" date="2020" name="Stud. Mycol.">
        <title>101 Dothideomycetes genomes: a test case for predicting lifestyles and emergence of pathogens.</title>
        <authorList>
            <person name="Haridas S."/>
            <person name="Albert R."/>
            <person name="Binder M."/>
            <person name="Bloem J."/>
            <person name="Labutti K."/>
            <person name="Salamov A."/>
            <person name="Andreopoulos B."/>
            <person name="Baker S."/>
            <person name="Barry K."/>
            <person name="Bills G."/>
            <person name="Bluhm B."/>
            <person name="Cannon C."/>
            <person name="Castanera R."/>
            <person name="Culley D."/>
            <person name="Daum C."/>
            <person name="Ezra D."/>
            <person name="Gonzalez J."/>
            <person name="Henrissat B."/>
            <person name="Kuo A."/>
            <person name="Liang C."/>
            <person name="Lipzen A."/>
            <person name="Lutzoni F."/>
            <person name="Magnuson J."/>
            <person name="Mondo S."/>
            <person name="Nolan M."/>
            <person name="Ohm R."/>
            <person name="Pangilinan J."/>
            <person name="Park H.-J."/>
            <person name="Ramirez L."/>
            <person name="Alfaro M."/>
            <person name="Sun H."/>
            <person name="Tritt A."/>
            <person name="Yoshinaga Y."/>
            <person name="Zwiers L.-H."/>
            <person name="Turgeon B."/>
            <person name="Goodwin S."/>
            <person name="Spatafora J."/>
            <person name="Crous P."/>
            <person name="Grigoriev I."/>
        </authorList>
    </citation>
    <scope>NUCLEOTIDE SEQUENCE</scope>
    <source>
        <strain evidence="2 4">CBS 304.34</strain>
    </source>
</reference>
<proteinExistence type="predicted"/>
<reference evidence="4" key="2">
    <citation type="submission" date="2020-04" db="EMBL/GenBank/DDBJ databases">
        <authorList>
            <consortium name="NCBI Genome Project"/>
        </authorList>
    </citation>
    <scope>NUCLEOTIDE SEQUENCE</scope>
    <source>
        <strain evidence="4">CBS 304.34</strain>
    </source>
</reference>
<sequence>MAAAAVDVAYLAVSFAVPQSQIQSLLDDPTTELVASILSQIESKAREHDDVKAEKLRIDVELENAVRSGDSRAKALKASVDKGLKEVEHLRRKLNDEENARAQLETELQTLKSSSSNSTSEVQALQSRIALLEASNRDALSLVES</sequence>
<dbReference type="OrthoDB" id="343070at2759"/>
<dbReference type="Proteomes" id="UP000504636">
    <property type="component" value="Unplaced"/>
</dbReference>
<feature type="coiled-coil region" evidence="1">
    <location>
        <begin position="80"/>
        <end position="114"/>
    </location>
</feature>
<dbReference type="EMBL" id="MU003697">
    <property type="protein sequence ID" value="KAF2812072.1"/>
    <property type="molecule type" value="Genomic_DNA"/>
</dbReference>
<dbReference type="GO" id="GO:0005643">
    <property type="term" value="C:nuclear pore"/>
    <property type="evidence" value="ECO:0007669"/>
    <property type="project" value="TreeGrafter"/>
</dbReference>
<keyword evidence="1" id="KW-0175">Coiled coil</keyword>
<protein>
    <submittedName>
        <fullName evidence="2 4">Uncharacterized protein</fullName>
    </submittedName>
</protein>
<dbReference type="PANTHER" id="PTHR18898:SF2">
    <property type="entry name" value="NUCLEOPROTEIN TPR"/>
    <property type="match status" value="1"/>
</dbReference>
<evidence type="ECO:0000313" key="2">
    <source>
        <dbReference type="EMBL" id="KAF2812072.1"/>
    </source>
</evidence>
<dbReference type="GeneID" id="54457550"/>
<evidence type="ECO:0000313" key="3">
    <source>
        <dbReference type="Proteomes" id="UP000504636"/>
    </source>
</evidence>
<gene>
    <name evidence="2 4" type="ORF">BDZ99DRAFT_412562</name>
</gene>
<organism evidence="2">
    <name type="scientific">Mytilinidion resinicola</name>
    <dbReference type="NCBI Taxonomy" id="574789"/>
    <lineage>
        <taxon>Eukaryota</taxon>
        <taxon>Fungi</taxon>
        <taxon>Dikarya</taxon>
        <taxon>Ascomycota</taxon>
        <taxon>Pezizomycotina</taxon>
        <taxon>Dothideomycetes</taxon>
        <taxon>Pleosporomycetidae</taxon>
        <taxon>Mytilinidiales</taxon>
        <taxon>Mytilinidiaceae</taxon>
        <taxon>Mytilinidion</taxon>
    </lineage>
</organism>
<dbReference type="RefSeq" id="XP_033579036.1">
    <property type="nucleotide sequence ID" value="XM_033716657.1"/>
</dbReference>
<dbReference type="GO" id="GO:0006406">
    <property type="term" value="P:mRNA export from nucleus"/>
    <property type="evidence" value="ECO:0007669"/>
    <property type="project" value="TreeGrafter"/>
</dbReference>
<evidence type="ECO:0000256" key="1">
    <source>
        <dbReference type="SAM" id="Coils"/>
    </source>
</evidence>
<dbReference type="GO" id="GO:0017056">
    <property type="term" value="F:structural constituent of nuclear pore"/>
    <property type="evidence" value="ECO:0007669"/>
    <property type="project" value="TreeGrafter"/>
</dbReference>
<keyword evidence="3" id="KW-1185">Reference proteome</keyword>